<dbReference type="InterPro" id="IPR030182">
    <property type="entry name" value="PUP_plant"/>
</dbReference>
<evidence type="ECO:0000256" key="3">
    <source>
        <dbReference type="ARBA" id="ARBA00022448"/>
    </source>
</evidence>
<dbReference type="OMA" id="PHSICAR"/>
<dbReference type="Proteomes" id="UP000036987">
    <property type="component" value="Unassembled WGS sequence"/>
</dbReference>
<evidence type="ECO:0000256" key="4">
    <source>
        <dbReference type="ARBA" id="ARBA00022692"/>
    </source>
</evidence>
<evidence type="ECO:0000313" key="9">
    <source>
        <dbReference type="Proteomes" id="UP000036987"/>
    </source>
</evidence>
<comment type="similarity">
    <text evidence="2">Belongs to the purine permeases (TC 2.A.7.14) family.</text>
</comment>
<keyword evidence="4 7" id="KW-0812">Transmembrane</keyword>
<evidence type="ECO:0000256" key="2">
    <source>
        <dbReference type="ARBA" id="ARBA00006213"/>
    </source>
</evidence>
<gene>
    <name evidence="8" type="ORF">ZOSMA_381G00240</name>
</gene>
<feature type="transmembrane region" description="Helical" evidence="7">
    <location>
        <begin position="64"/>
        <end position="85"/>
    </location>
</feature>
<dbReference type="PANTHER" id="PTHR31376:SF2">
    <property type="entry name" value="PURINE PERMEASE 11-RELATED"/>
    <property type="match status" value="1"/>
</dbReference>
<dbReference type="AlphaFoldDB" id="A0A0K9P7E0"/>
<comment type="subcellular location">
    <subcellularLocation>
        <location evidence="1">Membrane</location>
    </subcellularLocation>
</comment>
<evidence type="ECO:0000256" key="1">
    <source>
        <dbReference type="ARBA" id="ARBA00004370"/>
    </source>
</evidence>
<evidence type="ECO:0000256" key="7">
    <source>
        <dbReference type="SAM" id="Phobius"/>
    </source>
</evidence>
<feature type="transmembrane region" description="Helical" evidence="7">
    <location>
        <begin position="182"/>
        <end position="200"/>
    </location>
</feature>
<evidence type="ECO:0000256" key="5">
    <source>
        <dbReference type="ARBA" id="ARBA00022989"/>
    </source>
</evidence>
<dbReference type="Pfam" id="PF16913">
    <property type="entry name" value="PUNUT"/>
    <property type="match status" value="2"/>
</dbReference>
<evidence type="ECO:0000256" key="6">
    <source>
        <dbReference type="ARBA" id="ARBA00023136"/>
    </source>
</evidence>
<keyword evidence="3" id="KW-0813">Transport</keyword>
<dbReference type="GO" id="GO:0016020">
    <property type="term" value="C:membrane"/>
    <property type="evidence" value="ECO:0007669"/>
    <property type="project" value="UniProtKB-SubCell"/>
</dbReference>
<protein>
    <submittedName>
        <fullName evidence="8">Uncharacterized protein</fullName>
    </submittedName>
</protein>
<feature type="transmembrane region" description="Helical" evidence="7">
    <location>
        <begin position="105"/>
        <end position="130"/>
    </location>
</feature>
<accession>A0A0K9P7E0</accession>
<dbReference type="STRING" id="29655.A0A0K9P7E0"/>
<keyword evidence="6 7" id="KW-0472">Membrane</keyword>
<dbReference type="EMBL" id="LFYR01001180">
    <property type="protein sequence ID" value="KMZ64117.1"/>
    <property type="molecule type" value="Genomic_DNA"/>
</dbReference>
<comment type="caution">
    <text evidence="8">The sequence shown here is derived from an EMBL/GenBank/DDBJ whole genome shotgun (WGS) entry which is preliminary data.</text>
</comment>
<feature type="transmembrane region" description="Helical" evidence="7">
    <location>
        <begin position="142"/>
        <end position="162"/>
    </location>
</feature>
<dbReference type="GO" id="GO:0005345">
    <property type="term" value="F:purine nucleobase transmembrane transporter activity"/>
    <property type="evidence" value="ECO:0007669"/>
    <property type="project" value="UniProtKB-ARBA"/>
</dbReference>
<organism evidence="8 9">
    <name type="scientific">Zostera marina</name>
    <name type="common">Eelgrass</name>
    <dbReference type="NCBI Taxonomy" id="29655"/>
    <lineage>
        <taxon>Eukaryota</taxon>
        <taxon>Viridiplantae</taxon>
        <taxon>Streptophyta</taxon>
        <taxon>Embryophyta</taxon>
        <taxon>Tracheophyta</taxon>
        <taxon>Spermatophyta</taxon>
        <taxon>Magnoliopsida</taxon>
        <taxon>Liliopsida</taxon>
        <taxon>Zosteraceae</taxon>
        <taxon>Zostera</taxon>
    </lineage>
</organism>
<dbReference type="GO" id="GO:0015211">
    <property type="term" value="F:purine nucleoside transmembrane transporter activity"/>
    <property type="evidence" value="ECO:0007669"/>
    <property type="project" value="InterPro"/>
</dbReference>
<proteinExistence type="inferred from homology"/>
<evidence type="ECO:0000313" key="8">
    <source>
        <dbReference type="EMBL" id="KMZ64117.1"/>
    </source>
</evidence>
<dbReference type="GO" id="GO:0022857">
    <property type="term" value="F:transmembrane transporter activity"/>
    <property type="evidence" value="ECO:0000318"/>
    <property type="project" value="GO_Central"/>
</dbReference>
<dbReference type="PANTHER" id="PTHR31376">
    <property type="entry name" value="OS09G0467300 PROTEIN-RELATED"/>
    <property type="match status" value="1"/>
</dbReference>
<sequence>MLAKRSTRQPRIEFWKCQIPKYQFFPHSICARDSIEKIQKMVVHGQTAAMLLGRFYFDKGGQSMWISTFVQTVAFPVLLLAFIAIPSSTTTSSTDVVTHASIASLAFVYISIGLIIIADNLMYSYGLLYLPISTYSLASVHLASYSLLIGASAVYSLILSFIQLSFEKVIMKIEYSAVIEMQFYTSAIATIASVIGLFGSREWKSLPGEMRGFESGKFSYVMTLVGRPCRGK</sequence>
<keyword evidence="9" id="KW-1185">Reference proteome</keyword>
<dbReference type="OrthoDB" id="1907510at2759"/>
<keyword evidence="5 7" id="KW-1133">Transmembrane helix</keyword>
<reference evidence="9" key="1">
    <citation type="journal article" date="2016" name="Nature">
        <title>The genome of the seagrass Zostera marina reveals angiosperm adaptation to the sea.</title>
        <authorList>
            <person name="Olsen J.L."/>
            <person name="Rouze P."/>
            <person name="Verhelst B."/>
            <person name="Lin Y.-C."/>
            <person name="Bayer T."/>
            <person name="Collen J."/>
            <person name="Dattolo E."/>
            <person name="De Paoli E."/>
            <person name="Dittami S."/>
            <person name="Maumus F."/>
            <person name="Michel G."/>
            <person name="Kersting A."/>
            <person name="Lauritano C."/>
            <person name="Lohaus R."/>
            <person name="Toepel M."/>
            <person name="Tonon T."/>
            <person name="Vanneste K."/>
            <person name="Amirebrahimi M."/>
            <person name="Brakel J."/>
            <person name="Bostroem C."/>
            <person name="Chovatia M."/>
            <person name="Grimwood J."/>
            <person name="Jenkins J.W."/>
            <person name="Jueterbock A."/>
            <person name="Mraz A."/>
            <person name="Stam W.T."/>
            <person name="Tice H."/>
            <person name="Bornberg-Bauer E."/>
            <person name="Green P.J."/>
            <person name="Pearson G.A."/>
            <person name="Procaccini G."/>
            <person name="Duarte C.M."/>
            <person name="Schmutz J."/>
            <person name="Reusch T.B.H."/>
            <person name="Van de Peer Y."/>
        </authorList>
    </citation>
    <scope>NUCLEOTIDE SEQUENCE [LARGE SCALE GENOMIC DNA]</scope>
    <source>
        <strain evidence="9">cv. Finnish</strain>
    </source>
</reference>
<name>A0A0K9P7E0_ZOSMR</name>